<reference evidence="2" key="1">
    <citation type="submission" date="2021-03" db="EMBL/GenBank/DDBJ databases">
        <title>Acanthopleuribacteraceae sp. M133.</title>
        <authorList>
            <person name="Wang G."/>
        </authorList>
    </citation>
    <scope>NUCLEOTIDE SEQUENCE</scope>
    <source>
        <strain evidence="2">M133</strain>
    </source>
</reference>
<name>A0A8A4TMI6_SULCO</name>
<dbReference type="EMBL" id="CP071793">
    <property type="protein sequence ID" value="QTD50424.1"/>
    <property type="molecule type" value="Genomic_DNA"/>
</dbReference>
<dbReference type="AlphaFoldDB" id="A0A8A4TMI6"/>
<accession>A0A8A4TMI6</accession>
<evidence type="ECO:0000256" key="1">
    <source>
        <dbReference type="SAM" id="Phobius"/>
    </source>
</evidence>
<dbReference type="KEGG" id="scor:J3U87_32985"/>
<evidence type="ECO:0000313" key="2">
    <source>
        <dbReference type="EMBL" id="QTD50424.1"/>
    </source>
</evidence>
<organism evidence="2 3">
    <name type="scientific">Sulfidibacter corallicola</name>
    <dbReference type="NCBI Taxonomy" id="2818388"/>
    <lineage>
        <taxon>Bacteria</taxon>
        <taxon>Pseudomonadati</taxon>
        <taxon>Acidobacteriota</taxon>
        <taxon>Holophagae</taxon>
        <taxon>Acanthopleuribacterales</taxon>
        <taxon>Acanthopleuribacteraceae</taxon>
        <taxon>Sulfidibacter</taxon>
    </lineage>
</organism>
<feature type="transmembrane region" description="Helical" evidence="1">
    <location>
        <begin position="91"/>
        <end position="113"/>
    </location>
</feature>
<keyword evidence="3" id="KW-1185">Reference proteome</keyword>
<protein>
    <submittedName>
        <fullName evidence="2">Uncharacterized protein</fullName>
    </submittedName>
</protein>
<keyword evidence="1" id="KW-1133">Transmembrane helix</keyword>
<dbReference type="Proteomes" id="UP000663929">
    <property type="component" value="Chromosome"/>
</dbReference>
<proteinExistence type="predicted"/>
<sequence length="142" mass="15661">MKQPGPATDSYCQSPQRDRHNKFRLNGWGLAWVASWLLSLYGIKFQWLSSSALAITAIAVTTALGIAMMFAYRRYLRETDELRRKIELDALALAVGVALVGSVAYSLLVRAGIMLETGISVFVILIAATYVAGVLLGYRRYA</sequence>
<feature type="transmembrane region" description="Helical" evidence="1">
    <location>
        <begin position="49"/>
        <end position="70"/>
    </location>
</feature>
<feature type="transmembrane region" description="Helical" evidence="1">
    <location>
        <begin position="119"/>
        <end position="138"/>
    </location>
</feature>
<keyword evidence="1" id="KW-0472">Membrane</keyword>
<evidence type="ECO:0000313" key="3">
    <source>
        <dbReference type="Proteomes" id="UP000663929"/>
    </source>
</evidence>
<keyword evidence="1" id="KW-0812">Transmembrane</keyword>
<feature type="transmembrane region" description="Helical" evidence="1">
    <location>
        <begin position="25"/>
        <end position="43"/>
    </location>
</feature>
<dbReference type="RefSeq" id="WP_237380110.1">
    <property type="nucleotide sequence ID" value="NZ_CP071793.1"/>
</dbReference>
<gene>
    <name evidence="2" type="ORF">J3U87_32985</name>
</gene>